<evidence type="ECO:0000313" key="5">
    <source>
        <dbReference type="RefSeq" id="XP_011372764.1"/>
    </source>
</evidence>
<dbReference type="RefSeq" id="XP_011372761.1">
    <property type="nucleotide sequence ID" value="XM_011374459.2"/>
</dbReference>
<dbReference type="GeneTree" id="ENSGT00390000011405"/>
<dbReference type="OMA" id="HFTRFHA"/>
<dbReference type="InterPro" id="IPR016629">
    <property type="entry name" value="RNA_pol_I_TAF1A/TAFI48_chr"/>
</dbReference>
<dbReference type="GO" id="GO:0005668">
    <property type="term" value="C:RNA polymerase transcription factor SL1 complex"/>
    <property type="evidence" value="ECO:0007669"/>
    <property type="project" value="Ensembl"/>
</dbReference>
<comment type="function">
    <text evidence="1">Component of the transcription factor SL1/TIF-IB complex, which is involved in the assembly of the PIC (pre-initiation complex) during RNA polymerase I-dependent transcription. The rate of PIC formation probably is primarily dependent on the rate of association of SL1/TIF-IB with the rDNA promoter. SL1/TIF-IB is involved in stabilization of nucleolar transcription factor 1/UBTF on rDNA. Formation of SL1/TIF-IB excludes the association of TBP with TFIID subunits.</text>
</comment>
<dbReference type="Pfam" id="PF14929">
    <property type="entry name" value="TAF1_subA"/>
    <property type="match status" value="1"/>
</dbReference>
<keyword evidence="2" id="KW-1185">Reference proteome</keyword>
<dbReference type="AlphaFoldDB" id="A0A6P3REG6"/>
<dbReference type="PANTHER" id="PTHR32122">
    <property type="entry name" value="TATA BOX-BINDING PROTEIN ASSOCIATED FACTOR RNA POLYMERASE I SUBUNIT A"/>
    <property type="match status" value="1"/>
</dbReference>
<keyword evidence="1" id="KW-0805">Transcription regulation</keyword>
<dbReference type="InterPro" id="IPR052669">
    <property type="entry name" value="SL1/TIF-IB_Component"/>
</dbReference>
<keyword evidence="1" id="KW-0238">DNA-binding</keyword>
<sequence>MSDFSEDLIRPMTEDDPGGNCVPSGTGMYLPWLQKHIESVATGGKKEKDFAQTTNACLRFIQEALLKHQWQQAAEYMHSYFQTLEDADSCKRQAAPEIIWKLGSEILYYHPKSGVETFNTFADRMKNIGVMNYLKISLQHALYLLHHGMFDDASRSLSQAETWRYGEKSSSQEVLINLIQAYKGLLQYYTWSKKKMELSKLDEDDYAYNTTSQNMLSHGWKTSVNLCALIQIPGVWDPFVKSYVEMLEFYGDQDGAREVLTNYAYDEKFPSNPNAHVYLYNFLKREKAPREKLISVLKILYQIVPSHKLMLEFHRLLRKSGREEHRRLGLEVLFAVLDFAGCTKNVTAWKYLAKCLRETLMGRHVAWVREGWGSRKSWWPSFHFSYFWAKSDWKEDKALASEKAAVAGILLGKGCRYFRYISKQDHQVFRKKIKRMKKLVKKCSIVNPGL</sequence>
<dbReference type="RefSeq" id="XP_011372763.1">
    <property type="nucleotide sequence ID" value="XM_011374461.2"/>
</dbReference>
<dbReference type="InterPro" id="IPR039495">
    <property type="entry name" value="TAF1A"/>
</dbReference>
<organism evidence="2 4">
    <name type="scientific">Pteropus vampyrus</name>
    <name type="common">Large flying fox</name>
    <dbReference type="NCBI Taxonomy" id="132908"/>
    <lineage>
        <taxon>Eukaryota</taxon>
        <taxon>Metazoa</taxon>
        <taxon>Chordata</taxon>
        <taxon>Craniata</taxon>
        <taxon>Vertebrata</taxon>
        <taxon>Euteleostomi</taxon>
        <taxon>Mammalia</taxon>
        <taxon>Eutheria</taxon>
        <taxon>Laurasiatheria</taxon>
        <taxon>Chiroptera</taxon>
        <taxon>Yinpterochiroptera</taxon>
        <taxon>Pteropodoidea</taxon>
        <taxon>Pteropodidae</taxon>
        <taxon>Pteropodinae</taxon>
        <taxon>Pteropus</taxon>
    </lineage>
</organism>
<dbReference type="GO" id="GO:0015630">
    <property type="term" value="C:microtubule cytoskeleton"/>
    <property type="evidence" value="ECO:0007669"/>
    <property type="project" value="Ensembl"/>
</dbReference>
<evidence type="ECO:0000313" key="4">
    <source>
        <dbReference type="RefSeq" id="XP_011372763.1"/>
    </source>
</evidence>
<dbReference type="CTD" id="9015"/>
<gene>
    <name evidence="3 4 5" type="primary">TAF1A</name>
</gene>
<evidence type="ECO:0000313" key="2">
    <source>
        <dbReference type="Proteomes" id="UP000515202"/>
    </source>
</evidence>
<dbReference type="OrthoDB" id="6272197at2759"/>
<proteinExistence type="predicted"/>
<accession>A0A6P3REG6</accession>
<dbReference type="Proteomes" id="UP000515202">
    <property type="component" value="Unplaced"/>
</dbReference>
<comment type="subunit">
    <text evidence="1">Component of the transcription factor SL1/TIF-IB complex, composed of TBP and at least TAF1A, TAF1B, TAF1C and TAF1D. In the complex interacts directly with TBP, TAF1A and TAF1B. Interaction of the SL1/TIF-IB subunits with TBP excludes interaction of TBP with the transcription factor IID (TFIID) subunits.</text>
</comment>
<dbReference type="RefSeq" id="XP_011372764.1">
    <property type="nucleotide sequence ID" value="XM_011374462.2"/>
</dbReference>
<dbReference type="GO" id="GO:0003677">
    <property type="term" value="F:DNA binding"/>
    <property type="evidence" value="ECO:0007669"/>
    <property type="project" value="UniProtKB-UniRule"/>
</dbReference>
<dbReference type="GeneID" id="105301690"/>
<dbReference type="GO" id="GO:0006360">
    <property type="term" value="P:transcription by RNA polymerase I"/>
    <property type="evidence" value="ECO:0007669"/>
    <property type="project" value="UniProtKB-UniRule"/>
</dbReference>
<protein>
    <recommendedName>
        <fullName evidence="1">TATA box-binding protein-associated factor RNA polymerase I subunit A</fullName>
    </recommendedName>
    <alternativeName>
        <fullName evidence="1">TATA box-binding protein-associated factor 1A</fullName>
    </alternativeName>
    <alternativeName>
        <fullName evidence="1">Transcription initiation factor SL1/TIF-IB subunit A</fullName>
    </alternativeName>
</protein>
<name>A0A6P3REG6_PTEVA</name>
<dbReference type="PANTHER" id="PTHR32122:SF1">
    <property type="entry name" value="TATA BOX-BINDING PROTEIN-ASSOCIATED FACTOR RNA POLYMERASE I SUBUNIT A"/>
    <property type="match status" value="1"/>
</dbReference>
<dbReference type="GO" id="GO:0005654">
    <property type="term" value="C:nucleoplasm"/>
    <property type="evidence" value="ECO:0007669"/>
    <property type="project" value="Ensembl"/>
</dbReference>
<comment type="subcellular location">
    <subcellularLocation>
        <location evidence="1">Nucleus</location>
        <location evidence="1">Nucleolus</location>
    </subcellularLocation>
</comment>
<keyword evidence="1" id="KW-0804">Transcription</keyword>
<evidence type="ECO:0000313" key="3">
    <source>
        <dbReference type="RefSeq" id="XP_011372761.1"/>
    </source>
</evidence>
<dbReference type="PIRSF" id="PIRSF015161">
    <property type="entry name" value="TAFI48"/>
    <property type="match status" value="1"/>
</dbReference>
<keyword evidence="1" id="KW-0539">Nucleus</keyword>
<reference evidence="3 4" key="1">
    <citation type="submission" date="2025-04" db="UniProtKB">
        <authorList>
            <consortium name="RefSeq"/>
        </authorList>
    </citation>
    <scope>IDENTIFICATION</scope>
    <source>
        <tissue evidence="3 4">Kidney</tissue>
    </source>
</reference>
<evidence type="ECO:0000256" key="1">
    <source>
        <dbReference type="PIRNR" id="PIRNR015161"/>
    </source>
</evidence>